<dbReference type="PANTHER" id="PTHR33238:SF7">
    <property type="entry name" value="IRON-DEPENDENT TRANSCRIPTIONAL REGULATOR"/>
    <property type="match status" value="1"/>
</dbReference>
<dbReference type="AlphaFoldDB" id="A0A7I8D5D4"/>
<proteinExistence type="inferred from homology"/>
<reference evidence="7" key="1">
    <citation type="submission" date="2020-07" db="EMBL/GenBank/DDBJ databases">
        <title>Complete genome sequencing of Clostridia bacterium strain 12CBH8.</title>
        <authorList>
            <person name="Sakamoto M."/>
            <person name="Murakami T."/>
            <person name="Mori H."/>
        </authorList>
    </citation>
    <scope>NUCLEOTIDE SEQUENCE [LARGE SCALE GENOMIC DNA]</scope>
    <source>
        <strain evidence="7">12CBH8</strain>
    </source>
</reference>
<dbReference type="InterPro" id="IPR036390">
    <property type="entry name" value="WH_DNA-bd_sf"/>
</dbReference>
<evidence type="ECO:0000256" key="2">
    <source>
        <dbReference type="ARBA" id="ARBA00023015"/>
    </source>
</evidence>
<dbReference type="InterPro" id="IPR022687">
    <property type="entry name" value="HTH_DTXR"/>
</dbReference>
<dbReference type="GO" id="GO:0003700">
    <property type="term" value="F:DNA-binding transcription factor activity"/>
    <property type="evidence" value="ECO:0007669"/>
    <property type="project" value="InterPro"/>
</dbReference>
<dbReference type="GO" id="GO:0003677">
    <property type="term" value="F:DNA binding"/>
    <property type="evidence" value="ECO:0007669"/>
    <property type="project" value="UniProtKB-KW"/>
</dbReference>
<dbReference type="SMART" id="SM00529">
    <property type="entry name" value="HTH_DTXR"/>
    <property type="match status" value="1"/>
</dbReference>
<protein>
    <submittedName>
        <fullName evidence="6">DtxR family transcriptional regulator</fullName>
    </submittedName>
</protein>
<dbReference type="EMBL" id="AP023321">
    <property type="protein sequence ID" value="BCI60393.1"/>
    <property type="molecule type" value="Genomic_DNA"/>
</dbReference>
<dbReference type="Gene3D" id="1.10.10.10">
    <property type="entry name" value="Winged helix-like DNA-binding domain superfamily/Winged helix DNA-binding domain"/>
    <property type="match status" value="1"/>
</dbReference>
<dbReference type="InterPro" id="IPR036421">
    <property type="entry name" value="Fe_dep_repressor_sf"/>
</dbReference>
<name>A0A7I8D5D4_9FIRM</name>
<evidence type="ECO:0000313" key="6">
    <source>
        <dbReference type="EMBL" id="BCI60393.1"/>
    </source>
</evidence>
<keyword evidence="7" id="KW-1185">Reference proteome</keyword>
<evidence type="ECO:0000256" key="1">
    <source>
        <dbReference type="ARBA" id="ARBA00007871"/>
    </source>
</evidence>
<dbReference type="Gene3D" id="1.10.60.10">
    <property type="entry name" value="Iron dependent repressor, metal binding and dimerisation domain"/>
    <property type="match status" value="1"/>
</dbReference>
<dbReference type="GO" id="GO:0046914">
    <property type="term" value="F:transition metal ion binding"/>
    <property type="evidence" value="ECO:0007669"/>
    <property type="project" value="InterPro"/>
</dbReference>
<dbReference type="PANTHER" id="PTHR33238">
    <property type="entry name" value="IRON (METAL) DEPENDENT REPRESSOR, DTXR FAMILY"/>
    <property type="match status" value="1"/>
</dbReference>
<dbReference type="KEGG" id="sman:C12CBH8_10320"/>
<dbReference type="InterPro" id="IPR050536">
    <property type="entry name" value="DtxR_MntR_Metal-Reg"/>
</dbReference>
<keyword evidence="2" id="KW-0805">Transcription regulation</keyword>
<evidence type="ECO:0000256" key="3">
    <source>
        <dbReference type="ARBA" id="ARBA00023125"/>
    </source>
</evidence>
<organism evidence="6 7">
    <name type="scientific">Solibaculum mannosilyticum</name>
    <dbReference type="NCBI Taxonomy" id="2780922"/>
    <lineage>
        <taxon>Bacteria</taxon>
        <taxon>Bacillati</taxon>
        <taxon>Bacillota</taxon>
        <taxon>Clostridia</taxon>
        <taxon>Eubacteriales</taxon>
        <taxon>Oscillospiraceae</taxon>
        <taxon>Solibaculum</taxon>
    </lineage>
</organism>
<dbReference type="Pfam" id="PF01325">
    <property type="entry name" value="Fe_dep_repress"/>
    <property type="match status" value="1"/>
</dbReference>
<dbReference type="Proteomes" id="UP000593890">
    <property type="component" value="Chromosome"/>
</dbReference>
<comment type="similarity">
    <text evidence="1">Belongs to the DtxR/MntR family.</text>
</comment>
<keyword evidence="4" id="KW-0804">Transcription</keyword>
<evidence type="ECO:0000313" key="7">
    <source>
        <dbReference type="Proteomes" id="UP000593890"/>
    </source>
</evidence>
<dbReference type="PROSITE" id="PS50944">
    <property type="entry name" value="HTH_DTXR"/>
    <property type="match status" value="1"/>
</dbReference>
<accession>A0A7I8D5D4</accession>
<evidence type="ECO:0000259" key="5">
    <source>
        <dbReference type="PROSITE" id="PS50944"/>
    </source>
</evidence>
<dbReference type="RefSeq" id="WP_171846191.1">
    <property type="nucleotide sequence ID" value="NZ_AP023321.1"/>
</dbReference>
<dbReference type="SUPFAM" id="SSF46785">
    <property type="entry name" value="Winged helix' DNA-binding domain"/>
    <property type="match status" value="1"/>
</dbReference>
<gene>
    <name evidence="6" type="ORF">C12CBH8_10320</name>
</gene>
<dbReference type="Pfam" id="PF02742">
    <property type="entry name" value="Fe_dep_repr_C"/>
    <property type="match status" value="1"/>
</dbReference>
<evidence type="ECO:0000256" key="4">
    <source>
        <dbReference type="ARBA" id="ARBA00023163"/>
    </source>
</evidence>
<dbReference type="InterPro" id="IPR001367">
    <property type="entry name" value="Fe_dep_repressor"/>
</dbReference>
<sequence length="155" mass="17865">MSSVNQFYTVRGYQLQDKGRQVTEAMEDYMEMIVRLCEQQPSVHVGEIAKQLHIAGSSVTKMARKMSSLGLVNYQKHGAVSPTDQGRALGQYFLVRHQQIETFLQNIGVTEDLLRQTELIEHQITPHTLEVISDFNRLIVQHPDWRDILQNKETE</sequence>
<dbReference type="InterPro" id="IPR022689">
    <property type="entry name" value="Iron_dep_repressor"/>
</dbReference>
<dbReference type="InterPro" id="IPR036388">
    <property type="entry name" value="WH-like_DNA-bd_sf"/>
</dbReference>
<keyword evidence="3" id="KW-0238">DNA-binding</keyword>
<dbReference type="GO" id="GO:0046983">
    <property type="term" value="F:protein dimerization activity"/>
    <property type="evidence" value="ECO:0007669"/>
    <property type="project" value="InterPro"/>
</dbReference>
<feature type="domain" description="HTH dtxR-type" evidence="5">
    <location>
        <begin position="22"/>
        <end position="83"/>
    </location>
</feature>